<feature type="domain" description="Protein kinase" evidence="10">
    <location>
        <begin position="47"/>
        <end position="308"/>
    </location>
</feature>
<evidence type="ECO:0000256" key="3">
    <source>
        <dbReference type="ARBA" id="ARBA00022679"/>
    </source>
</evidence>
<dbReference type="PROSITE" id="PS00108">
    <property type="entry name" value="PROTEIN_KINASE_ST"/>
    <property type="match status" value="1"/>
</dbReference>
<evidence type="ECO:0000256" key="9">
    <source>
        <dbReference type="SAM" id="MobiDB-lite"/>
    </source>
</evidence>
<dbReference type="PROSITE" id="PS50011">
    <property type="entry name" value="PROTEIN_KINASE_DOM"/>
    <property type="match status" value="1"/>
</dbReference>
<dbReference type="GO" id="GO:0005524">
    <property type="term" value="F:ATP binding"/>
    <property type="evidence" value="ECO:0007669"/>
    <property type="project" value="UniProtKB-UniRule"/>
</dbReference>
<dbReference type="AlphaFoldDB" id="A0A183S7A5"/>
<dbReference type="InterPro" id="IPR017441">
    <property type="entry name" value="Protein_kinase_ATP_BS"/>
</dbReference>
<evidence type="ECO:0000256" key="1">
    <source>
        <dbReference type="ARBA" id="ARBA00022527"/>
    </source>
</evidence>
<evidence type="ECO:0000259" key="10">
    <source>
        <dbReference type="PROSITE" id="PS50011"/>
    </source>
</evidence>
<keyword evidence="6 7" id="KW-0067">ATP-binding</keyword>
<protein>
    <submittedName>
        <fullName evidence="11">Putative ribosomal protein S6 kinase alpha-1</fullName>
    </submittedName>
</protein>
<feature type="region of interest" description="Disordered" evidence="9">
    <location>
        <begin position="419"/>
        <end position="469"/>
    </location>
</feature>
<name>A0A183S7A5_SCHSO</name>
<evidence type="ECO:0000256" key="8">
    <source>
        <dbReference type="RuleBase" id="RU000304"/>
    </source>
</evidence>
<accession>A0A183S7A5</accession>
<dbReference type="InterPro" id="IPR011009">
    <property type="entry name" value="Kinase-like_dom_sf"/>
</dbReference>
<keyword evidence="3" id="KW-0808">Transferase</keyword>
<evidence type="ECO:0000313" key="11">
    <source>
        <dbReference type="WBParaSite" id="SSLN_0000010501-mRNA-1"/>
    </source>
</evidence>
<evidence type="ECO:0000256" key="5">
    <source>
        <dbReference type="ARBA" id="ARBA00022777"/>
    </source>
</evidence>
<keyword evidence="2" id="KW-0597">Phosphoprotein</keyword>
<dbReference type="SMART" id="SM00220">
    <property type="entry name" value="S_TKc"/>
    <property type="match status" value="1"/>
</dbReference>
<dbReference type="Gene3D" id="1.10.510.10">
    <property type="entry name" value="Transferase(Phosphotransferase) domain 1"/>
    <property type="match status" value="1"/>
</dbReference>
<dbReference type="InterPro" id="IPR000719">
    <property type="entry name" value="Prot_kinase_dom"/>
</dbReference>
<comment type="similarity">
    <text evidence="8">Belongs to the protein kinase superfamily.</text>
</comment>
<dbReference type="SUPFAM" id="SSF56112">
    <property type="entry name" value="Protein kinase-like (PK-like)"/>
    <property type="match status" value="1"/>
</dbReference>
<dbReference type="PANTHER" id="PTHR24351">
    <property type="entry name" value="RIBOSOMAL PROTEIN S6 KINASE"/>
    <property type="match status" value="1"/>
</dbReference>
<feature type="compositionally biased region" description="Polar residues" evidence="9">
    <location>
        <begin position="421"/>
        <end position="450"/>
    </location>
</feature>
<dbReference type="WBParaSite" id="SSLN_0000010501-mRNA-1">
    <property type="protein sequence ID" value="SSLN_0000010501-mRNA-1"/>
    <property type="gene ID" value="SSLN_0000010501"/>
</dbReference>
<feature type="binding site" evidence="7">
    <location>
        <position position="79"/>
    </location>
    <ligand>
        <name>ATP</name>
        <dbReference type="ChEBI" id="CHEBI:30616"/>
    </ligand>
</feature>
<proteinExistence type="inferred from homology"/>
<feature type="compositionally biased region" description="Basic residues" evidence="9">
    <location>
        <begin position="457"/>
        <end position="469"/>
    </location>
</feature>
<evidence type="ECO:0000256" key="4">
    <source>
        <dbReference type="ARBA" id="ARBA00022741"/>
    </source>
</evidence>
<reference evidence="11" key="1">
    <citation type="submission" date="2016-06" db="UniProtKB">
        <authorList>
            <consortium name="WormBaseParasite"/>
        </authorList>
    </citation>
    <scope>IDENTIFICATION</scope>
</reference>
<dbReference type="Gene3D" id="3.30.200.20">
    <property type="entry name" value="Phosphorylase Kinase, domain 1"/>
    <property type="match status" value="1"/>
</dbReference>
<dbReference type="GO" id="GO:0004674">
    <property type="term" value="F:protein serine/threonine kinase activity"/>
    <property type="evidence" value="ECO:0007669"/>
    <property type="project" value="UniProtKB-KW"/>
</dbReference>
<organism evidence="11">
    <name type="scientific">Schistocephalus solidus</name>
    <name type="common">Tapeworm</name>
    <dbReference type="NCBI Taxonomy" id="70667"/>
    <lineage>
        <taxon>Eukaryota</taxon>
        <taxon>Metazoa</taxon>
        <taxon>Spiralia</taxon>
        <taxon>Lophotrochozoa</taxon>
        <taxon>Platyhelminthes</taxon>
        <taxon>Cestoda</taxon>
        <taxon>Eucestoda</taxon>
        <taxon>Diphyllobothriidea</taxon>
        <taxon>Diphyllobothriidae</taxon>
        <taxon>Schistocephalus</taxon>
    </lineage>
</organism>
<keyword evidence="5" id="KW-0418">Kinase</keyword>
<evidence type="ECO:0000256" key="7">
    <source>
        <dbReference type="PROSITE-ProRule" id="PRU10141"/>
    </source>
</evidence>
<dbReference type="InterPro" id="IPR008271">
    <property type="entry name" value="Ser/Thr_kinase_AS"/>
</dbReference>
<evidence type="ECO:0000256" key="2">
    <source>
        <dbReference type="ARBA" id="ARBA00022553"/>
    </source>
</evidence>
<evidence type="ECO:0000256" key="6">
    <source>
        <dbReference type="ARBA" id="ARBA00022840"/>
    </source>
</evidence>
<dbReference type="PROSITE" id="PS00107">
    <property type="entry name" value="PROTEIN_KINASE_ATP"/>
    <property type="match status" value="1"/>
</dbReference>
<dbReference type="Pfam" id="PF00069">
    <property type="entry name" value="Pkinase"/>
    <property type="match status" value="1"/>
</dbReference>
<sequence>LGLDIEVSQKNTVLVVCPTLARFMGASIFGQQGKPIPIRFHKMHRDFNVLRFIGRGCYSLVFEARHTEGPDTDKSYALKRFFLQNSSAVNCALRERRLLEKLALEPTQSPFLPTLFYSFMVNDGPVFLLREGTGCDLFDLLHTNGLLSESQSRFYVSEIICGLEHLHSLGIVHLDLKPENVLMCPTGHVFISDFDRSYDLTQSTKRPTDDDFTGTPLFMAPEIAKGDVITTKADVWSLGVLMAEMVCGPIRPVAKDLAEDLRWAKEGRYTIRRLKSLTKPLQAFFSTCLQRKYQQRPELAVVRQLRFFKYVDWDQVRSNSLTPPISTSLLKHRPNREAICKLNPTDPLLLASAYASEMPITRKKLCQVVHNQGDSSPRLATEPPDLEDLAAASMTKDALAKMFADFTFVHPSLRRSIKPTDGSSELFSQSAKPPSSPVDENSNGLDSTISVEDPKPYLRKRNRKCSAGD</sequence>
<keyword evidence="1 8" id="KW-0723">Serine/threonine-protein kinase</keyword>
<keyword evidence="4 7" id="KW-0547">Nucleotide-binding</keyword>